<feature type="transmembrane region" description="Helical" evidence="7">
    <location>
        <begin position="210"/>
        <end position="232"/>
    </location>
</feature>
<dbReference type="AlphaFoldDB" id="V3YWQ6"/>
<feature type="transmembrane region" description="Helical" evidence="7">
    <location>
        <begin position="29"/>
        <end position="58"/>
    </location>
</feature>
<evidence type="ECO:0000256" key="2">
    <source>
        <dbReference type="ARBA" id="ARBA00009012"/>
    </source>
</evidence>
<reference evidence="8 9" key="1">
    <citation type="journal article" date="2013" name="Nature">
        <title>Insights into bilaterian evolution from three spiralian genomes.</title>
        <authorList>
            <person name="Simakov O."/>
            <person name="Marletaz F."/>
            <person name="Cho S.J."/>
            <person name="Edsinger-Gonzales E."/>
            <person name="Havlak P."/>
            <person name="Hellsten U."/>
            <person name="Kuo D.H."/>
            <person name="Larsson T."/>
            <person name="Lv J."/>
            <person name="Arendt D."/>
            <person name="Savage R."/>
            <person name="Osoegawa K."/>
            <person name="de Jong P."/>
            <person name="Grimwood J."/>
            <person name="Chapman J.A."/>
            <person name="Shapiro H."/>
            <person name="Aerts A."/>
            <person name="Otillar R.P."/>
            <person name="Terry A.Y."/>
            <person name="Boore J.L."/>
            <person name="Grigoriev I.V."/>
            <person name="Lindberg D.R."/>
            <person name="Seaver E.C."/>
            <person name="Weisblat D.A."/>
            <person name="Putnam N.H."/>
            <person name="Rokhsar D.S."/>
        </authorList>
    </citation>
    <scope>NUCLEOTIDE SEQUENCE [LARGE SCALE GENOMIC DNA]</scope>
</reference>
<dbReference type="RefSeq" id="XP_009066821.1">
    <property type="nucleotide sequence ID" value="XM_009068573.1"/>
</dbReference>
<sequence length="292" mass="31445">APWRWLIAGIAPIFIAAWGLKKKSLCKSGALAGLVVGFILTLANLCFFSTLITFFITASKLTKFRAHRKRKIEAEFAEGGQRNWVQVLCNGGISAQLALLYILETGCSETPINFSKHYTSSWLSIAVLTSLACSCGDTFASEVGSVMGSHNPWLIMSLRRVPIGTNGGVSLAGTVCSLLGGFIVGVAYYFTLILTVSDLTLLDSPPQWPIILMGTIGGGLGSLIDSILGSTFQYSGRSRKLKMVVEKAGGNVDHITGWSILDNHSVNLLSSLFTSIISPYIAIYTYTSLQYL</sequence>
<dbReference type="PANTHER" id="PTHR13353:SF5">
    <property type="entry name" value="TRANSMEMBRANE PROTEIN 19"/>
    <property type="match status" value="1"/>
</dbReference>
<dbReference type="Pfam" id="PF01940">
    <property type="entry name" value="DUF92"/>
    <property type="match status" value="1"/>
</dbReference>
<evidence type="ECO:0000313" key="9">
    <source>
        <dbReference type="Proteomes" id="UP000030746"/>
    </source>
</evidence>
<dbReference type="EMBL" id="KB203888">
    <property type="protein sequence ID" value="ESO82468.1"/>
    <property type="molecule type" value="Genomic_DNA"/>
</dbReference>
<dbReference type="GO" id="GO:0016020">
    <property type="term" value="C:membrane"/>
    <property type="evidence" value="ECO:0007669"/>
    <property type="project" value="UniProtKB-SubCell"/>
</dbReference>
<name>V3YWQ6_LOTGI</name>
<gene>
    <name evidence="8" type="ORF">LOTGIDRAFT_134535</name>
</gene>
<dbReference type="InterPro" id="IPR002794">
    <property type="entry name" value="DUF92_TMEM19"/>
</dbReference>
<dbReference type="OrthoDB" id="30881at2759"/>
<evidence type="ECO:0000256" key="3">
    <source>
        <dbReference type="ARBA" id="ARBA00014258"/>
    </source>
</evidence>
<keyword evidence="6 7" id="KW-0472">Membrane</keyword>
<dbReference type="KEGG" id="lgi:LOTGIDRAFT_134535"/>
<dbReference type="HOGENOM" id="CLU_036918_3_1_1"/>
<dbReference type="OMA" id="MSSFACC"/>
<evidence type="ECO:0000256" key="6">
    <source>
        <dbReference type="ARBA" id="ARBA00023136"/>
    </source>
</evidence>
<comment type="subcellular location">
    <subcellularLocation>
        <location evidence="1">Membrane</location>
        <topology evidence="1">Multi-pass membrane protein</topology>
    </subcellularLocation>
</comment>
<keyword evidence="9" id="KW-1185">Reference proteome</keyword>
<keyword evidence="5 7" id="KW-1133">Transmembrane helix</keyword>
<dbReference type="Proteomes" id="UP000030746">
    <property type="component" value="Unassembled WGS sequence"/>
</dbReference>
<evidence type="ECO:0000256" key="4">
    <source>
        <dbReference type="ARBA" id="ARBA00022692"/>
    </source>
</evidence>
<accession>V3YWQ6</accession>
<proteinExistence type="inferred from homology"/>
<evidence type="ECO:0000256" key="7">
    <source>
        <dbReference type="SAM" id="Phobius"/>
    </source>
</evidence>
<protein>
    <recommendedName>
        <fullName evidence="3">Transmembrane protein 19</fullName>
    </recommendedName>
</protein>
<feature type="transmembrane region" description="Helical" evidence="7">
    <location>
        <begin position="169"/>
        <end position="190"/>
    </location>
</feature>
<dbReference type="GeneID" id="20233573"/>
<dbReference type="PANTHER" id="PTHR13353">
    <property type="entry name" value="TRANSMEMBRANE PROTEIN 19"/>
    <property type="match status" value="1"/>
</dbReference>
<evidence type="ECO:0000313" key="8">
    <source>
        <dbReference type="EMBL" id="ESO82468.1"/>
    </source>
</evidence>
<dbReference type="STRING" id="225164.V3YWQ6"/>
<keyword evidence="4 7" id="KW-0812">Transmembrane</keyword>
<evidence type="ECO:0000256" key="5">
    <source>
        <dbReference type="ARBA" id="ARBA00022989"/>
    </source>
</evidence>
<dbReference type="CTD" id="20233573"/>
<comment type="similarity">
    <text evidence="2">Belongs to the TMEM19 family.</text>
</comment>
<evidence type="ECO:0000256" key="1">
    <source>
        <dbReference type="ARBA" id="ARBA00004141"/>
    </source>
</evidence>
<feature type="non-terminal residue" evidence="8">
    <location>
        <position position="1"/>
    </location>
</feature>
<organism evidence="8 9">
    <name type="scientific">Lottia gigantea</name>
    <name type="common">Giant owl limpet</name>
    <dbReference type="NCBI Taxonomy" id="225164"/>
    <lineage>
        <taxon>Eukaryota</taxon>
        <taxon>Metazoa</taxon>
        <taxon>Spiralia</taxon>
        <taxon>Lophotrochozoa</taxon>
        <taxon>Mollusca</taxon>
        <taxon>Gastropoda</taxon>
        <taxon>Patellogastropoda</taxon>
        <taxon>Lottioidea</taxon>
        <taxon>Lottiidae</taxon>
        <taxon>Lottia</taxon>
    </lineage>
</organism>